<dbReference type="PANTHER" id="PTHR39624">
    <property type="entry name" value="PROTEIN INVOLVED IN RIMO-MEDIATED BETA-METHYLTHIOLATION OF RIBOSOMAL PROTEIN S12 YCAO"/>
    <property type="match status" value="1"/>
</dbReference>
<keyword evidence="3" id="KW-1185">Reference proteome</keyword>
<name>A0ABS8PKZ1_9BACT</name>
<accession>A0ABS8PKZ1</accession>
<evidence type="ECO:0000313" key="2">
    <source>
        <dbReference type="EMBL" id="MCD2421666.1"/>
    </source>
</evidence>
<evidence type="ECO:0000259" key="1">
    <source>
        <dbReference type="Pfam" id="PF06902"/>
    </source>
</evidence>
<organism evidence="2 3">
    <name type="scientific">Niabella pedocola</name>
    <dbReference type="NCBI Taxonomy" id="1752077"/>
    <lineage>
        <taxon>Bacteria</taxon>
        <taxon>Pseudomonadati</taxon>
        <taxon>Bacteroidota</taxon>
        <taxon>Chitinophagia</taxon>
        <taxon>Chitinophagales</taxon>
        <taxon>Chitinophagaceae</taxon>
        <taxon>Niabella</taxon>
    </lineage>
</organism>
<dbReference type="InterPro" id="IPR003718">
    <property type="entry name" value="OsmC/Ohr_fam"/>
</dbReference>
<dbReference type="Pfam" id="PF06902">
    <property type="entry name" value="Fer4_19"/>
    <property type="match status" value="1"/>
</dbReference>
<dbReference type="InterPro" id="IPR036102">
    <property type="entry name" value="OsmC/Ohrsf"/>
</dbReference>
<dbReference type="EMBL" id="JAJNEC010000003">
    <property type="protein sequence ID" value="MCD2421666.1"/>
    <property type="molecule type" value="Genomic_DNA"/>
</dbReference>
<dbReference type="InterPro" id="IPR015946">
    <property type="entry name" value="KH_dom-like_a/b"/>
</dbReference>
<dbReference type="SUPFAM" id="SSF82784">
    <property type="entry name" value="OsmC-like"/>
    <property type="match status" value="1"/>
</dbReference>
<evidence type="ECO:0000313" key="3">
    <source>
        <dbReference type="Proteomes" id="UP001199816"/>
    </source>
</evidence>
<protein>
    <submittedName>
        <fullName evidence="2">(4Fe-4S)-binding protein</fullName>
    </submittedName>
</protein>
<gene>
    <name evidence="2" type="ORF">LQ567_02765</name>
</gene>
<dbReference type="Pfam" id="PF02566">
    <property type="entry name" value="OsmC"/>
    <property type="match status" value="1"/>
</dbReference>
<dbReference type="PANTHER" id="PTHR39624:SF2">
    <property type="entry name" value="OSMC-LIKE PROTEIN"/>
    <property type="match status" value="1"/>
</dbReference>
<feature type="domain" description="Divergent 4Fe-4S mono-cluster" evidence="1">
    <location>
        <begin position="148"/>
        <end position="208"/>
    </location>
</feature>
<comment type="caution">
    <text evidence="2">The sequence shown here is derived from an EMBL/GenBank/DDBJ whole genome shotgun (WGS) entry which is preliminary data.</text>
</comment>
<dbReference type="Proteomes" id="UP001199816">
    <property type="component" value="Unassembled WGS sequence"/>
</dbReference>
<dbReference type="RefSeq" id="WP_231002571.1">
    <property type="nucleotide sequence ID" value="NZ_JAJNEC010000003.1"/>
</dbReference>
<sequence length="218" mass="24680">MKYRFEKPINAAIGTEKYQCAITWRNGGFIADEPVSQGGRDSGPDPYTLLLSSLASCTLITLRMYIDRKGWEVPEIRVNTNMYSEIREGATITVIDRDIYFPQAVPDDQKLRLQEIAKACPISRILENQVTVRTFMQRDPETAKKILYQNDSIAVVWRPELCQHATRCWKELPQVFRPKEKKWVDVDGAPATQIIEQVHRCPSGALAVEAIVKDAGAA</sequence>
<reference evidence="2 3" key="1">
    <citation type="submission" date="2021-11" db="EMBL/GenBank/DDBJ databases">
        <title>Genomic of Niabella pedocola.</title>
        <authorList>
            <person name="Wu T."/>
        </authorList>
    </citation>
    <scope>NUCLEOTIDE SEQUENCE [LARGE SCALE GENOMIC DNA]</scope>
    <source>
        <strain evidence="2 3">JCM 31011</strain>
    </source>
</reference>
<dbReference type="InterPro" id="IPR010693">
    <property type="entry name" value="Divergent_4Fe-4S_mono-cluster"/>
</dbReference>
<proteinExistence type="predicted"/>
<dbReference type="Gene3D" id="3.30.300.20">
    <property type="match status" value="1"/>
</dbReference>